<comment type="similarity">
    <text evidence="1">Belongs to the Gfo/Idh/MocA family.</text>
</comment>
<dbReference type="EMBL" id="WSFO01000008">
    <property type="protein sequence ID" value="KAE9628842.1"/>
    <property type="molecule type" value="Genomic_DNA"/>
</dbReference>
<dbReference type="InterPro" id="IPR050984">
    <property type="entry name" value="Gfo/Idh/MocA_domain"/>
</dbReference>
<name>A0A6A4REJ7_9RHOB</name>
<evidence type="ECO:0000256" key="2">
    <source>
        <dbReference type="ARBA" id="ARBA00023002"/>
    </source>
</evidence>
<dbReference type="SUPFAM" id="SSF51735">
    <property type="entry name" value="NAD(P)-binding Rossmann-fold domains"/>
    <property type="match status" value="1"/>
</dbReference>
<sequence>MLRWAVLGTGFISNAVATAIQQSDGSELWTVAGRNPDAVQAFQRQYQIPNHSIGYEGALSDPNVDVVYIGLPNHVHHTLTAQGAANGKAVLSEKSLTTTMDQAHQLVTAVQSHNTFFVEGLMYLAHPLYQRLQEVLLDGRLGELRAIQGFYAADIWQVTNPLGRGTLYNLGCYPTSLMHLVVQTMCGEEMFATRRLSGFGNVSDHDGTICDAAVTARFGNGVLASLHSTDSYGMAHGFTISGSKGVLRFVTNPWLPVPGANHLQWCPYDGEVEDIYVETGYDAFYHQIKMVEQNLSQGRTEAQRPSPRLQDSVEIMAFLTEWEAQCLNRAAD</sequence>
<feature type="domain" description="Gfo/Idh/MocA-like oxidoreductase N-terminal" evidence="3">
    <location>
        <begin position="2"/>
        <end position="115"/>
    </location>
</feature>
<dbReference type="Proteomes" id="UP000441586">
    <property type="component" value="Unassembled WGS sequence"/>
</dbReference>
<evidence type="ECO:0000313" key="6">
    <source>
        <dbReference type="Proteomes" id="UP000441586"/>
    </source>
</evidence>
<keyword evidence="2" id="KW-0560">Oxidoreductase</keyword>
<protein>
    <submittedName>
        <fullName evidence="5">Gfo/Idh/MocA family oxidoreductase</fullName>
    </submittedName>
</protein>
<dbReference type="AlphaFoldDB" id="A0A6A4REJ7"/>
<gene>
    <name evidence="5" type="ORF">GP644_13830</name>
</gene>
<evidence type="ECO:0000259" key="3">
    <source>
        <dbReference type="Pfam" id="PF01408"/>
    </source>
</evidence>
<feature type="domain" description="GFO/IDH/MocA-like oxidoreductase" evidence="4">
    <location>
        <begin position="129"/>
        <end position="247"/>
    </location>
</feature>
<dbReference type="GO" id="GO:0016491">
    <property type="term" value="F:oxidoreductase activity"/>
    <property type="evidence" value="ECO:0007669"/>
    <property type="project" value="UniProtKB-KW"/>
</dbReference>
<dbReference type="SUPFAM" id="SSF55347">
    <property type="entry name" value="Glyceraldehyde-3-phosphate dehydrogenase-like, C-terminal domain"/>
    <property type="match status" value="1"/>
</dbReference>
<dbReference type="InterPro" id="IPR036291">
    <property type="entry name" value="NAD(P)-bd_dom_sf"/>
</dbReference>
<dbReference type="GO" id="GO:0000166">
    <property type="term" value="F:nucleotide binding"/>
    <property type="evidence" value="ECO:0007669"/>
    <property type="project" value="InterPro"/>
</dbReference>
<dbReference type="PANTHER" id="PTHR22604:SF105">
    <property type="entry name" value="TRANS-1,2-DIHYDROBENZENE-1,2-DIOL DEHYDROGENASE"/>
    <property type="match status" value="1"/>
</dbReference>
<dbReference type="Gene3D" id="3.30.360.10">
    <property type="entry name" value="Dihydrodipicolinate Reductase, domain 2"/>
    <property type="match status" value="1"/>
</dbReference>
<comment type="caution">
    <text evidence="5">The sequence shown here is derived from an EMBL/GenBank/DDBJ whole genome shotgun (WGS) entry which is preliminary data.</text>
</comment>
<dbReference type="Gene3D" id="3.40.50.720">
    <property type="entry name" value="NAD(P)-binding Rossmann-like Domain"/>
    <property type="match status" value="1"/>
</dbReference>
<dbReference type="InterPro" id="IPR055170">
    <property type="entry name" value="GFO_IDH_MocA-like_dom"/>
</dbReference>
<reference evidence="5 6" key="1">
    <citation type="submission" date="2019-12" db="EMBL/GenBank/DDBJ databases">
        <authorList>
            <person name="Zhang Y.-J."/>
        </authorList>
    </citation>
    <scope>NUCLEOTIDE SEQUENCE [LARGE SCALE GENOMIC DNA]</scope>
    <source>
        <strain evidence="5 6">H18S-6</strain>
    </source>
</reference>
<dbReference type="Pfam" id="PF22725">
    <property type="entry name" value="GFO_IDH_MocA_C3"/>
    <property type="match status" value="1"/>
</dbReference>
<evidence type="ECO:0000313" key="5">
    <source>
        <dbReference type="EMBL" id="KAE9628842.1"/>
    </source>
</evidence>
<accession>A0A6A4REJ7</accession>
<dbReference type="PANTHER" id="PTHR22604">
    <property type="entry name" value="OXIDOREDUCTASES"/>
    <property type="match status" value="1"/>
</dbReference>
<evidence type="ECO:0000259" key="4">
    <source>
        <dbReference type="Pfam" id="PF22725"/>
    </source>
</evidence>
<organism evidence="5 6">
    <name type="scientific">Parasedimentitalea maritima</name>
    <dbReference type="NCBI Taxonomy" id="2578117"/>
    <lineage>
        <taxon>Bacteria</taxon>
        <taxon>Pseudomonadati</taxon>
        <taxon>Pseudomonadota</taxon>
        <taxon>Alphaproteobacteria</taxon>
        <taxon>Rhodobacterales</taxon>
        <taxon>Paracoccaceae</taxon>
        <taxon>Parasedimentitalea</taxon>
    </lineage>
</organism>
<dbReference type="InterPro" id="IPR000683">
    <property type="entry name" value="Gfo/Idh/MocA-like_OxRdtase_N"/>
</dbReference>
<evidence type="ECO:0000256" key="1">
    <source>
        <dbReference type="ARBA" id="ARBA00010928"/>
    </source>
</evidence>
<proteinExistence type="inferred from homology"/>
<dbReference type="Pfam" id="PF01408">
    <property type="entry name" value="GFO_IDH_MocA"/>
    <property type="match status" value="1"/>
</dbReference>
<dbReference type="RefSeq" id="WP_158980063.1">
    <property type="nucleotide sequence ID" value="NZ_WSFO01000008.1"/>
</dbReference>